<dbReference type="AlphaFoldDB" id="A0A0C2YQ90"/>
<name>A0A0C2YQ90_PARME</name>
<feature type="domain" description="Cyclic nucleotide-binding" evidence="1">
    <location>
        <begin position="1"/>
        <end position="108"/>
    </location>
</feature>
<dbReference type="SUPFAM" id="SSF51206">
    <property type="entry name" value="cAMP-binding domain-like"/>
    <property type="match status" value="1"/>
</dbReference>
<reference evidence="2 3" key="1">
    <citation type="submission" date="2015-01" db="EMBL/GenBank/DDBJ databases">
        <title>Genome Sequence of Magnetospirillum magnetotacticum Strain MS-1.</title>
        <authorList>
            <person name="Marinov G.K."/>
            <person name="Smalley M.D."/>
            <person name="DeSalvo G."/>
        </authorList>
    </citation>
    <scope>NUCLEOTIDE SEQUENCE [LARGE SCALE GENOMIC DNA]</scope>
    <source>
        <strain evidence="2 3">MS-1</strain>
    </source>
</reference>
<keyword evidence="3" id="KW-1185">Reference proteome</keyword>
<dbReference type="InterPro" id="IPR050397">
    <property type="entry name" value="Env_Response_Regulators"/>
</dbReference>
<evidence type="ECO:0000259" key="1">
    <source>
        <dbReference type="PROSITE" id="PS50042"/>
    </source>
</evidence>
<dbReference type="PANTHER" id="PTHR24567:SF68">
    <property type="entry name" value="DNA-BINDING TRANSCRIPTIONAL DUAL REGULATOR CRP"/>
    <property type="match status" value="1"/>
</dbReference>
<evidence type="ECO:0000313" key="2">
    <source>
        <dbReference type="EMBL" id="KIL96835.1"/>
    </source>
</evidence>
<dbReference type="RefSeq" id="WP_009869369.1">
    <property type="nucleotide sequence ID" value="NZ_JXSL01000034.1"/>
</dbReference>
<dbReference type="GO" id="GO:0005829">
    <property type="term" value="C:cytosol"/>
    <property type="evidence" value="ECO:0007669"/>
    <property type="project" value="TreeGrafter"/>
</dbReference>
<accession>A0A0C2YQ90</accession>
<dbReference type="OrthoDB" id="9809206at2"/>
<dbReference type="CDD" id="cd00038">
    <property type="entry name" value="CAP_ED"/>
    <property type="match status" value="1"/>
</dbReference>
<dbReference type="PANTHER" id="PTHR24567">
    <property type="entry name" value="CRP FAMILY TRANSCRIPTIONAL REGULATORY PROTEIN"/>
    <property type="match status" value="1"/>
</dbReference>
<dbReference type="PROSITE" id="PS50042">
    <property type="entry name" value="CNMP_BINDING_3"/>
    <property type="match status" value="1"/>
</dbReference>
<organism evidence="2 3">
    <name type="scientific">Paramagnetospirillum magnetotacticum MS-1</name>
    <dbReference type="NCBI Taxonomy" id="272627"/>
    <lineage>
        <taxon>Bacteria</taxon>
        <taxon>Pseudomonadati</taxon>
        <taxon>Pseudomonadota</taxon>
        <taxon>Alphaproteobacteria</taxon>
        <taxon>Rhodospirillales</taxon>
        <taxon>Magnetospirillaceae</taxon>
        <taxon>Paramagnetospirillum</taxon>
    </lineage>
</organism>
<dbReference type="InterPro" id="IPR000595">
    <property type="entry name" value="cNMP-bd_dom"/>
</dbReference>
<dbReference type="InterPro" id="IPR018490">
    <property type="entry name" value="cNMP-bd_dom_sf"/>
</dbReference>
<evidence type="ECO:0000313" key="3">
    <source>
        <dbReference type="Proteomes" id="UP000031971"/>
    </source>
</evidence>
<protein>
    <submittedName>
        <fullName evidence="2">cAMP-binding protein</fullName>
    </submittedName>
</protein>
<dbReference type="Proteomes" id="UP000031971">
    <property type="component" value="Unassembled WGS sequence"/>
</dbReference>
<dbReference type="SMART" id="SM00100">
    <property type="entry name" value="cNMP"/>
    <property type="match status" value="1"/>
</dbReference>
<gene>
    <name evidence="2" type="ORF">CCC_01701</name>
</gene>
<proteinExistence type="predicted"/>
<dbReference type="InterPro" id="IPR014710">
    <property type="entry name" value="RmlC-like_jellyroll"/>
</dbReference>
<dbReference type="GO" id="GO:0003700">
    <property type="term" value="F:DNA-binding transcription factor activity"/>
    <property type="evidence" value="ECO:0007669"/>
    <property type="project" value="TreeGrafter"/>
</dbReference>
<dbReference type="Gene3D" id="2.60.120.10">
    <property type="entry name" value="Jelly Rolls"/>
    <property type="match status" value="1"/>
</dbReference>
<dbReference type="PRINTS" id="PR00103">
    <property type="entry name" value="CAMPKINASE"/>
</dbReference>
<dbReference type="Pfam" id="PF00027">
    <property type="entry name" value="cNMP_binding"/>
    <property type="match status" value="1"/>
</dbReference>
<comment type="caution">
    <text evidence="2">The sequence shown here is derived from an EMBL/GenBank/DDBJ whole genome shotgun (WGS) entry which is preliminary data.</text>
</comment>
<dbReference type="STRING" id="272627.CCC_01701"/>
<sequence length="128" mass="13667">MNNSARRLVFPKGATVFAEGEPGTTAYVVESGRVSVFKTVKGKRVDIGDITQGGIFGEMALIDDHPRMASAVAEEETACVLIGKERLSEQLEKAPKGVRVIVNALLGNIRAMGAELAEATVILSHEEE</sequence>
<dbReference type="EMBL" id="JXSL01000034">
    <property type="protein sequence ID" value="KIL96835.1"/>
    <property type="molecule type" value="Genomic_DNA"/>
</dbReference>